<keyword evidence="3" id="KW-1185">Reference proteome</keyword>
<dbReference type="Proteomes" id="UP000315753">
    <property type="component" value="Unassembled WGS sequence"/>
</dbReference>
<protein>
    <submittedName>
        <fullName evidence="2">Uncharacterized protein</fullName>
    </submittedName>
</protein>
<comment type="caution">
    <text evidence="2">The sequence shown here is derived from an EMBL/GenBank/DDBJ whole genome shotgun (WGS) entry which is preliminary data.</text>
</comment>
<feature type="transmembrane region" description="Helical" evidence="1">
    <location>
        <begin position="137"/>
        <end position="157"/>
    </location>
</feature>
<feature type="transmembrane region" description="Helical" evidence="1">
    <location>
        <begin position="55"/>
        <end position="78"/>
    </location>
</feature>
<evidence type="ECO:0000313" key="2">
    <source>
        <dbReference type="EMBL" id="TQE88661.1"/>
    </source>
</evidence>
<feature type="transmembrane region" description="Helical" evidence="1">
    <location>
        <begin position="16"/>
        <end position="35"/>
    </location>
</feature>
<dbReference type="OrthoDB" id="9976133at2"/>
<dbReference type="AlphaFoldDB" id="A0A540UW13"/>
<evidence type="ECO:0000256" key="1">
    <source>
        <dbReference type="SAM" id="Phobius"/>
    </source>
</evidence>
<dbReference type="RefSeq" id="WP_141603289.1">
    <property type="nucleotide sequence ID" value="NZ_VIGD01000027.1"/>
</dbReference>
<accession>A0A540UW13</accession>
<dbReference type="EMBL" id="VIGD01000027">
    <property type="protein sequence ID" value="TQE88661.1"/>
    <property type="molecule type" value="Genomic_DNA"/>
</dbReference>
<sequence length="171" mass="19591">MKKLINKFLYSKYSELVSLSFTIPAVLFIILYKYFFNTIEKNMILSFYDEYSTTFIGASASIFGISLAALSVFISVIYKPAIPKMIENNLLEVFLFPFLINIILWAIVSFLSIFTLFVNFSPIIACITTYKSIYFTFFIYFICVSFIYTISLAIHVIKTTIISFSGKSASK</sequence>
<gene>
    <name evidence="2" type="ORF">FKZ59_13550</name>
</gene>
<keyword evidence="1" id="KW-0812">Transmembrane</keyword>
<proteinExistence type="predicted"/>
<evidence type="ECO:0000313" key="3">
    <source>
        <dbReference type="Proteomes" id="UP000315753"/>
    </source>
</evidence>
<name>A0A540UW13_9BACL</name>
<keyword evidence="1" id="KW-1133">Transmembrane helix</keyword>
<organism evidence="2 3">
    <name type="scientific">Ureibacillus terrenus</name>
    <dbReference type="NCBI Taxonomy" id="118246"/>
    <lineage>
        <taxon>Bacteria</taxon>
        <taxon>Bacillati</taxon>
        <taxon>Bacillota</taxon>
        <taxon>Bacilli</taxon>
        <taxon>Bacillales</taxon>
        <taxon>Caryophanaceae</taxon>
        <taxon>Ureibacillus</taxon>
    </lineage>
</organism>
<keyword evidence="1" id="KW-0472">Membrane</keyword>
<feature type="transmembrane region" description="Helical" evidence="1">
    <location>
        <begin position="90"/>
        <end position="117"/>
    </location>
</feature>
<reference evidence="2 3" key="1">
    <citation type="submission" date="2019-06" db="EMBL/GenBank/DDBJ databases">
        <title>Genome sequence of Ureibacillus terrenus.</title>
        <authorList>
            <person name="Maclea K.S."/>
            <person name="Simoes M."/>
        </authorList>
    </citation>
    <scope>NUCLEOTIDE SEQUENCE [LARGE SCALE GENOMIC DNA]</scope>
    <source>
        <strain evidence="2 3">ATCC BAA-384</strain>
    </source>
</reference>